<keyword evidence="3" id="KW-0378">Hydrolase</keyword>
<keyword evidence="2" id="KW-0732">Signal</keyword>
<proteinExistence type="predicted"/>
<evidence type="ECO:0000313" key="4">
    <source>
        <dbReference type="Proteomes" id="UP001174908"/>
    </source>
</evidence>
<feature type="chain" id="PRO_5047413388" evidence="2">
    <location>
        <begin position="30"/>
        <end position="118"/>
    </location>
</feature>
<feature type="region of interest" description="Disordered" evidence="1">
    <location>
        <begin position="92"/>
        <end position="118"/>
    </location>
</feature>
<organism evidence="3 4">
    <name type="scientific">Variovorax dokdonensis</name>
    <dbReference type="NCBI Taxonomy" id="344883"/>
    <lineage>
        <taxon>Bacteria</taxon>
        <taxon>Pseudomonadati</taxon>
        <taxon>Pseudomonadota</taxon>
        <taxon>Betaproteobacteria</taxon>
        <taxon>Burkholderiales</taxon>
        <taxon>Comamonadaceae</taxon>
        <taxon>Variovorax</taxon>
    </lineage>
</organism>
<evidence type="ECO:0000256" key="1">
    <source>
        <dbReference type="SAM" id="MobiDB-lite"/>
    </source>
</evidence>
<comment type="caution">
    <text evidence="3">The sequence shown here is derived from an EMBL/GenBank/DDBJ whole genome shotgun (WGS) entry which is preliminary data.</text>
</comment>
<dbReference type="EMBL" id="JASZYV010000005">
    <property type="protein sequence ID" value="MDM0046883.1"/>
    <property type="molecule type" value="Genomic_DNA"/>
</dbReference>
<dbReference type="RefSeq" id="WP_286662002.1">
    <property type="nucleotide sequence ID" value="NZ_JASZYV010000005.1"/>
</dbReference>
<evidence type="ECO:0000313" key="3">
    <source>
        <dbReference type="EMBL" id="MDM0046883.1"/>
    </source>
</evidence>
<keyword evidence="3" id="KW-0347">Helicase</keyword>
<evidence type="ECO:0000256" key="2">
    <source>
        <dbReference type="SAM" id="SignalP"/>
    </source>
</evidence>
<reference evidence="3" key="1">
    <citation type="submission" date="2023-06" db="EMBL/GenBank/DDBJ databases">
        <authorList>
            <person name="Jiang Y."/>
            <person name="Liu Q."/>
        </authorList>
    </citation>
    <scope>NUCLEOTIDE SEQUENCE</scope>
    <source>
        <strain evidence="3">CGMCC 1.12089</strain>
    </source>
</reference>
<keyword evidence="3" id="KW-0067">ATP-binding</keyword>
<protein>
    <submittedName>
        <fullName evidence="3">Helicase SNF2</fullName>
    </submittedName>
</protein>
<dbReference type="GO" id="GO:0004386">
    <property type="term" value="F:helicase activity"/>
    <property type="evidence" value="ECO:0007669"/>
    <property type="project" value="UniProtKB-KW"/>
</dbReference>
<gene>
    <name evidence="3" type="ORF">QTH91_20495</name>
</gene>
<feature type="compositionally biased region" description="Polar residues" evidence="1">
    <location>
        <begin position="107"/>
        <end position="118"/>
    </location>
</feature>
<feature type="signal peptide" evidence="2">
    <location>
        <begin position="1"/>
        <end position="29"/>
    </location>
</feature>
<accession>A0ABT7NG36</accession>
<keyword evidence="3" id="KW-0547">Nucleotide-binding</keyword>
<name>A0ABT7NG36_9BURK</name>
<dbReference type="Proteomes" id="UP001174908">
    <property type="component" value="Unassembled WGS sequence"/>
</dbReference>
<sequence>MTGSIRSNSVRRMLGVSALFLLGAAAAQAETYEGVHSISGAVSRADVQAQAVAAAHDPMWNVPSASRVAPAMPNPTSRSIVQAEAVRAAAEFRSGEVDPSAGGTPAAYSNRSASSNQL</sequence>
<keyword evidence="4" id="KW-1185">Reference proteome</keyword>